<reference evidence="1" key="1">
    <citation type="submission" date="2020-02" db="EMBL/GenBank/DDBJ databases">
        <authorList>
            <person name="Meier V. D."/>
        </authorList>
    </citation>
    <scope>NUCLEOTIDE SEQUENCE</scope>
    <source>
        <strain evidence="1">AVDCRST_MAG63</strain>
    </source>
</reference>
<name>A0A6J4K7C7_9BACT</name>
<sequence length="37" mass="4114">MARRPGRPEERPDRAARARARAAYILPAPALDLICLV</sequence>
<dbReference type="AlphaFoldDB" id="A0A6J4K7C7"/>
<protein>
    <submittedName>
        <fullName evidence="1">Uncharacterized protein</fullName>
    </submittedName>
</protein>
<organism evidence="1">
    <name type="scientific">uncultured Armatimonadetes bacterium</name>
    <dbReference type="NCBI Taxonomy" id="157466"/>
    <lineage>
        <taxon>Bacteria</taxon>
        <taxon>Bacillati</taxon>
        <taxon>Armatimonadota</taxon>
        <taxon>environmental samples</taxon>
    </lineage>
</organism>
<dbReference type="EMBL" id="CADCTO010000685">
    <property type="protein sequence ID" value="CAA9297513.1"/>
    <property type="molecule type" value="Genomic_DNA"/>
</dbReference>
<gene>
    <name evidence="1" type="ORF">AVDCRST_MAG63-4927</name>
</gene>
<proteinExistence type="predicted"/>
<evidence type="ECO:0000313" key="1">
    <source>
        <dbReference type="EMBL" id="CAA9297513.1"/>
    </source>
</evidence>
<accession>A0A6J4K7C7</accession>